<dbReference type="AlphaFoldDB" id="A0A9D4ZTD9"/>
<name>A0A9D4ZTD9_ADICA</name>
<organism evidence="2 3">
    <name type="scientific">Adiantum capillus-veneris</name>
    <name type="common">Maidenhair fern</name>
    <dbReference type="NCBI Taxonomy" id="13818"/>
    <lineage>
        <taxon>Eukaryota</taxon>
        <taxon>Viridiplantae</taxon>
        <taxon>Streptophyta</taxon>
        <taxon>Embryophyta</taxon>
        <taxon>Tracheophyta</taxon>
        <taxon>Polypodiopsida</taxon>
        <taxon>Polypodiidae</taxon>
        <taxon>Polypodiales</taxon>
        <taxon>Pteridineae</taxon>
        <taxon>Pteridaceae</taxon>
        <taxon>Vittarioideae</taxon>
        <taxon>Adiantum</taxon>
    </lineage>
</organism>
<evidence type="ECO:0000256" key="1">
    <source>
        <dbReference type="SAM" id="MobiDB-lite"/>
    </source>
</evidence>
<gene>
    <name evidence="2" type="ORF">GOP47_0000926</name>
</gene>
<evidence type="ECO:0000313" key="2">
    <source>
        <dbReference type="EMBL" id="KAI5084757.1"/>
    </source>
</evidence>
<accession>A0A9D4ZTD9</accession>
<proteinExistence type="predicted"/>
<feature type="region of interest" description="Disordered" evidence="1">
    <location>
        <begin position="19"/>
        <end position="85"/>
    </location>
</feature>
<sequence>MVLAQEVSSTRFWLNFEENKAVKGRGRESRGGGEMQEAPSPDTQWVASRRKEQEGVGEQEGHLASEDIGGSSVDGMRQEGAVTKN</sequence>
<protein>
    <submittedName>
        <fullName evidence="2">Uncharacterized protein</fullName>
    </submittedName>
</protein>
<dbReference type="Proteomes" id="UP000886520">
    <property type="component" value="Chromosome 1"/>
</dbReference>
<comment type="caution">
    <text evidence="2">The sequence shown here is derived from an EMBL/GenBank/DDBJ whole genome shotgun (WGS) entry which is preliminary data.</text>
</comment>
<reference evidence="2" key="1">
    <citation type="submission" date="2021-01" db="EMBL/GenBank/DDBJ databases">
        <title>Adiantum capillus-veneris genome.</title>
        <authorList>
            <person name="Fang Y."/>
            <person name="Liao Q."/>
        </authorList>
    </citation>
    <scope>NUCLEOTIDE SEQUENCE</scope>
    <source>
        <strain evidence="2">H3</strain>
        <tissue evidence="2">Leaf</tissue>
    </source>
</reference>
<feature type="compositionally biased region" description="Basic and acidic residues" evidence="1">
    <location>
        <begin position="49"/>
        <end position="65"/>
    </location>
</feature>
<dbReference type="EMBL" id="JABFUD020000001">
    <property type="protein sequence ID" value="KAI5084757.1"/>
    <property type="molecule type" value="Genomic_DNA"/>
</dbReference>
<evidence type="ECO:0000313" key="3">
    <source>
        <dbReference type="Proteomes" id="UP000886520"/>
    </source>
</evidence>
<feature type="compositionally biased region" description="Basic and acidic residues" evidence="1">
    <location>
        <begin position="19"/>
        <end position="31"/>
    </location>
</feature>
<keyword evidence="3" id="KW-1185">Reference proteome</keyword>